<feature type="compositionally biased region" description="Basic and acidic residues" evidence="1">
    <location>
        <begin position="523"/>
        <end position="538"/>
    </location>
</feature>
<feature type="region of interest" description="Disordered" evidence="1">
    <location>
        <begin position="156"/>
        <end position="175"/>
    </location>
</feature>
<feature type="compositionally biased region" description="Polar residues" evidence="1">
    <location>
        <begin position="24"/>
        <end position="63"/>
    </location>
</feature>
<dbReference type="InterPro" id="IPR019412">
    <property type="entry name" value="IML2/TPR_39"/>
</dbReference>
<feature type="compositionally biased region" description="Basic and acidic residues" evidence="1">
    <location>
        <begin position="456"/>
        <end position="470"/>
    </location>
</feature>
<accession>A0A8H7ETR7</accession>
<feature type="region of interest" description="Disordered" evidence="1">
    <location>
        <begin position="601"/>
        <end position="625"/>
    </location>
</feature>
<name>A0A8H7ETR7_9FUNG</name>
<feature type="region of interest" description="Disordered" evidence="1">
    <location>
        <begin position="456"/>
        <end position="476"/>
    </location>
</feature>
<feature type="region of interest" description="Disordered" evidence="1">
    <location>
        <begin position="1"/>
        <end position="120"/>
    </location>
</feature>
<feature type="compositionally biased region" description="Basic and acidic residues" evidence="1">
    <location>
        <begin position="300"/>
        <end position="315"/>
    </location>
</feature>
<protein>
    <submittedName>
        <fullName evidence="2">Uncharacterized protein</fullName>
    </submittedName>
</protein>
<feature type="compositionally biased region" description="Basic and acidic residues" evidence="1">
    <location>
        <begin position="420"/>
        <end position="432"/>
    </location>
</feature>
<comment type="caution">
    <text evidence="2">The sequence shown here is derived from an EMBL/GenBank/DDBJ whole genome shotgun (WGS) entry which is preliminary data.</text>
</comment>
<gene>
    <name evidence="2" type="ORF">EC973_003285</name>
</gene>
<feature type="compositionally biased region" description="Low complexity" evidence="1">
    <location>
        <begin position="92"/>
        <end position="103"/>
    </location>
</feature>
<dbReference type="Pfam" id="PF10300">
    <property type="entry name" value="Iml2-TPR_39"/>
    <property type="match status" value="2"/>
</dbReference>
<feature type="region of interest" description="Disordered" evidence="1">
    <location>
        <begin position="395"/>
        <end position="432"/>
    </location>
</feature>
<feature type="region of interest" description="Disordered" evidence="1">
    <location>
        <begin position="293"/>
        <end position="357"/>
    </location>
</feature>
<dbReference type="PANTHER" id="PTHR31859:SF1">
    <property type="entry name" value="TETRATRICOPEPTIDE REPEAT PROTEIN 39C"/>
    <property type="match status" value="1"/>
</dbReference>
<feature type="compositionally biased region" description="Polar residues" evidence="1">
    <location>
        <begin position="234"/>
        <end position="249"/>
    </location>
</feature>
<feature type="compositionally biased region" description="Acidic residues" evidence="1">
    <location>
        <begin position="111"/>
        <end position="120"/>
    </location>
</feature>
<evidence type="ECO:0000256" key="1">
    <source>
        <dbReference type="SAM" id="MobiDB-lite"/>
    </source>
</evidence>
<sequence length="1223" mass="136244">MAKGSSTKNSGNTKKTAWKGISIRNKSASRPASVASSQSQESRVSMVPSENGSTTESKVPQQQAEKKITNESPGDTSAKAAVAEEVEEDTSTPRPRSRASSTAGLDSASEIFEDAYDDEIDVSDNNTYEALSITQPMNETKPVQPDLIAEIGALQVGTKSEEPNKLPVNTTKEPSTELAHLEHVVDDSKEQEGSINEEENETASQVQDNKSEEKITVMETVASLSQVEKDESLIETSTTAPTTAMVNKNLTEHSTIETSNNKDRYESGITSDTPSVVEAEQAQGTQITEVSMECQSKQLPVRDSDVTTVEAKEGVDDTTPDTEEKNTSEAAAKNATEEGDTEQKGITSETLVDERHENLDEMTANEVSMVPNNEKGMQDHILDYERTEVTEIESKVLSNGKDTEHEELSENNTSTAYVEEMERTNEKKEDKVQTLPNVPTAPIDCKAIEISVSETERQISADGDCEKESSETNEIDQNEAKVASAEDHAAQKSILNVQVSENTVSQEENDVAEVYENGNNAVPEHHTHTWSTDSERGQDGVGPSMGAVVEGKDSGIFMGAQFIHPDSTAENDKGSMEQPLSSEGRDCLGEILPAVKDCAREVDGSNDKSAKQYEETITSEDRQRADHSREFEYSIEEPADLDVFRDNVIAIQLVDAKNIPPNHLGPREQEEADEPVREGMRYLFDNKFMKAKAIFQTKASIDPLYALGLGSMAFIKAMMTYHEQDIQIAMDALATAYTVAKAQIDNTSYKKPLKDSFTQYFSSFLSMNTTGLPSSPTIPSSNANSSGSNETPTFMPNGVLRAHVIKAECCLCMGVLQMTQEGVTGYLKCGLNLRRGSKHYSIVWQEYKRMGQEYTKHMDRDTVSAIQFGIGAVHLLLSSMPPKILKIFSILGWKSDKQLAFALLKLSLEARIARVARNIPLSTQSFSYAVESSRGEWAEAAMKQMSDYEIGFNKALQLDWAGAANYFEELSREKYWSPAFSKYFVGACREMLGQRTEGILAFAEVPQLAKEQPGRKTYIDTYVQRKVEFFQRSGYQDMDFSLPGLELLLVWNAFEQMEEDVLEKCLDVVQRTLEMIYEREKVEYNIRLRELVPTTNPPDYYDQRAVLLLTKSAVLNALKRHNECIAHLNWILDHVHCIKYESWVVPFAYWESGVTAWGLGNYRKSRKLWQLALSCTKYDFEYRMAVRLSLALNKCDELGIPQVDISDSKGRTTHGRKRMPIAH</sequence>
<dbReference type="OrthoDB" id="43460at2759"/>
<feature type="compositionally biased region" description="Basic and acidic residues" evidence="1">
    <location>
        <begin position="250"/>
        <end position="266"/>
    </location>
</feature>
<dbReference type="PANTHER" id="PTHR31859">
    <property type="entry name" value="TETRATRICOPEPTIDE REPEAT PROTEIN 39 FAMILY MEMBER"/>
    <property type="match status" value="1"/>
</dbReference>
<dbReference type="AlphaFoldDB" id="A0A8H7ETR7"/>
<reference evidence="2" key="1">
    <citation type="submission" date="2020-01" db="EMBL/GenBank/DDBJ databases">
        <title>Genome Sequencing of Three Apophysomyces-Like Fungal Strains Confirms a Novel Fungal Genus in the Mucoromycota with divergent Burkholderia-like Endosymbiotic Bacteria.</title>
        <authorList>
            <person name="Stajich J.E."/>
            <person name="Macias A.M."/>
            <person name="Carter-House D."/>
            <person name="Lovett B."/>
            <person name="Kasson L.R."/>
            <person name="Berry K."/>
            <person name="Grigoriev I."/>
            <person name="Chang Y."/>
            <person name="Spatafora J."/>
            <person name="Kasson M.T."/>
        </authorList>
    </citation>
    <scope>NUCLEOTIDE SEQUENCE</scope>
    <source>
        <strain evidence="2">NRRL A-21654</strain>
    </source>
</reference>
<proteinExistence type="predicted"/>
<evidence type="ECO:0000313" key="2">
    <source>
        <dbReference type="EMBL" id="KAF7732538.1"/>
    </source>
</evidence>
<feature type="region of interest" description="Disordered" evidence="1">
    <location>
        <begin position="228"/>
        <end position="275"/>
    </location>
</feature>
<feature type="region of interest" description="Disordered" evidence="1">
    <location>
        <begin position="521"/>
        <end position="540"/>
    </location>
</feature>
<feature type="compositionally biased region" description="Polar residues" evidence="1">
    <location>
        <begin position="1"/>
        <end position="15"/>
    </location>
</feature>
<feature type="region of interest" description="Disordered" evidence="1">
    <location>
        <begin position="185"/>
        <end position="212"/>
    </location>
</feature>
<dbReference type="Proteomes" id="UP000605846">
    <property type="component" value="Unassembled WGS sequence"/>
</dbReference>
<organism evidence="2 3">
    <name type="scientific">Apophysomyces ossiformis</name>
    <dbReference type="NCBI Taxonomy" id="679940"/>
    <lineage>
        <taxon>Eukaryota</taxon>
        <taxon>Fungi</taxon>
        <taxon>Fungi incertae sedis</taxon>
        <taxon>Mucoromycota</taxon>
        <taxon>Mucoromycotina</taxon>
        <taxon>Mucoromycetes</taxon>
        <taxon>Mucorales</taxon>
        <taxon>Mucorineae</taxon>
        <taxon>Mucoraceae</taxon>
        <taxon>Apophysomyces</taxon>
    </lineage>
</organism>
<evidence type="ECO:0000313" key="3">
    <source>
        <dbReference type="Proteomes" id="UP000605846"/>
    </source>
</evidence>
<keyword evidence="3" id="KW-1185">Reference proteome</keyword>
<dbReference type="EMBL" id="JABAYA010000002">
    <property type="protein sequence ID" value="KAF7732538.1"/>
    <property type="molecule type" value="Genomic_DNA"/>
</dbReference>